<dbReference type="FunFam" id="2.40.30.20:FF:000004">
    <property type="entry name" value="Riboflavin synthase, alpha subunit"/>
    <property type="match status" value="1"/>
</dbReference>
<evidence type="ECO:0000256" key="4">
    <source>
        <dbReference type="ARBA" id="ARBA00011233"/>
    </source>
</evidence>
<comment type="subunit">
    <text evidence="4">Homotrimer.</text>
</comment>
<evidence type="ECO:0000256" key="2">
    <source>
        <dbReference type="ARBA" id="ARBA00002803"/>
    </source>
</evidence>
<comment type="catalytic activity">
    <reaction evidence="1">
        <text>2 6,7-dimethyl-8-(1-D-ribityl)lumazine + H(+) = 5-amino-6-(D-ribitylamino)uracil + riboflavin</text>
        <dbReference type="Rhea" id="RHEA:20772"/>
        <dbReference type="ChEBI" id="CHEBI:15378"/>
        <dbReference type="ChEBI" id="CHEBI:15934"/>
        <dbReference type="ChEBI" id="CHEBI:57986"/>
        <dbReference type="ChEBI" id="CHEBI:58201"/>
        <dbReference type="EC" id="2.5.1.9"/>
    </reaction>
</comment>
<keyword evidence="8 13" id="KW-0808">Transferase</keyword>
<keyword evidence="14" id="KW-1185">Reference proteome</keyword>
<evidence type="ECO:0000313" key="14">
    <source>
        <dbReference type="Proteomes" id="UP000053750"/>
    </source>
</evidence>
<keyword evidence="9" id="KW-0677">Repeat</keyword>
<comment type="pathway">
    <text evidence="3">Cofactor biosynthesis; riboflavin biosynthesis; riboflavin from 2-hydroxy-3-oxobutyl phosphate and 5-amino-6-(D-ribitylamino)uracil: step 2/2.</text>
</comment>
<dbReference type="InterPro" id="IPR023366">
    <property type="entry name" value="ATP_synth_asu-like_sf"/>
</dbReference>
<dbReference type="EMBL" id="JFHU01000122">
    <property type="protein sequence ID" value="EXX88576.1"/>
    <property type="molecule type" value="Genomic_DNA"/>
</dbReference>
<name>A0A9W5W741_9BACL</name>
<evidence type="ECO:0000256" key="7">
    <source>
        <dbReference type="ARBA" id="ARBA00022619"/>
    </source>
</evidence>
<dbReference type="OrthoDB" id="9788537at2"/>
<feature type="repeat" description="Lumazine-binding" evidence="11">
    <location>
        <begin position="97"/>
        <end position="194"/>
    </location>
</feature>
<dbReference type="SUPFAM" id="SSF63380">
    <property type="entry name" value="Riboflavin synthase domain-like"/>
    <property type="match status" value="2"/>
</dbReference>
<gene>
    <name evidence="13" type="ORF">BG53_01770</name>
</gene>
<dbReference type="CDD" id="cd00402">
    <property type="entry name" value="Riboflavin_synthase_like"/>
    <property type="match status" value="1"/>
</dbReference>
<dbReference type="FunFam" id="2.40.30.20:FF:000003">
    <property type="entry name" value="Riboflavin synthase, alpha subunit"/>
    <property type="match status" value="1"/>
</dbReference>
<proteinExistence type="predicted"/>
<evidence type="ECO:0000256" key="8">
    <source>
        <dbReference type="ARBA" id="ARBA00022679"/>
    </source>
</evidence>
<dbReference type="Proteomes" id="UP000053750">
    <property type="component" value="Unassembled WGS sequence"/>
</dbReference>
<dbReference type="InterPro" id="IPR001783">
    <property type="entry name" value="Lumazine-bd"/>
</dbReference>
<dbReference type="PANTHER" id="PTHR21098">
    <property type="entry name" value="RIBOFLAVIN SYNTHASE ALPHA CHAIN"/>
    <property type="match status" value="1"/>
</dbReference>
<protein>
    <recommendedName>
        <fullName evidence="6 10">Riboflavin synthase</fullName>
        <ecNumber evidence="5 10">2.5.1.9</ecNumber>
    </recommendedName>
</protein>
<keyword evidence="7" id="KW-0686">Riboflavin biosynthesis</keyword>
<dbReference type="NCBIfam" id="TIGR00187">
    <property type="entry name" value="ribE"/>
    <property type="match status" value="1"/>
</dbReference>
<dbReference type="NCBIfam" id="NF006767">
    <property type="entry name" value="PRK09289.1"/>
    <property type="match status" value="1"/>
</dbReference>
<dbReference type="GO" id="GO:0009231">
    <property type="term" value="P:riboflavin biosynthetic process"/>
    <property type="evidence" value="ECO:0007669"/>
    <property type="project" value="UniProtKB-KW"/>
</dbReference>
<dbReference type="PIRSF" id="PIRSF000498">
    <property type="entry name" value="Riboflavin_syn_A"/>
    <property type="match status" value="1"/>
</dbReference>
<evidence type="ECO:0000256" key="5">
    <source>
        <dbReference type="ARBA" id="ARBA00012827"/>
    </source>
</evidence>
<feature type="domain" description="Lumazine-binding" evidence="12">
    <location>
        <begin position="97"/>
        <end position="194"/>
    </location>
</feature>
<comment type="function">
    <text evidence="2">Catalyzes the dismutation of two molecules of 6,7-dimethyl-8-ribityllumazine, resulting in the formation of riboflavin and 5-amino-6-(D-ribitylamino)uracil.</text>
</comment>
<comment type="caution">
    <text evidence="13">The sequence shown here is derived from an EMBL/GenBank/DDBJ whole genome shotgun (WGS) entry which is preliminary data.</text>
</comment>
<dbReference type="RefSeq" id="WP_036585173.1">
    <property type="nucleotide sequence ID" value="NZ_KK082143.1"/>
</dbReference>
<dbReference type="EC" id="2.5.1.9" evidence="5 10"/>
<feature type="domain" description="Lumazine-binding" evidence="12">
    <location>
        <begin position="1"/>
        <end position="96"/>
    </location>
</feature>
<evidence type="ECO:0000256" key="3">
    <source>
        <dbReference type="ARBA" id="ARBA00004887"/>
    </source>
</evidence>
<evidence type="ECO:0000313" key="13">
    <source>
        <dbReference type="EMBL" id="EXX88576.1"/>
    </source>
</evidence>
<dbReference type="PROSITE" id="PS51177">
    <property type="entry name" value="LUMAZINE_BIND"/>
    <property type="match status" value="2"/>
</dbReference>
<dbReference type="InterPro" id="IPR017938">
    <property type="entry name" value="Riboflavin_synthase-like_b-brl"/>
</dbReference>
<dbReference type="Pfam" id="PF00677">
    <property type="entry name" value="Lum_binding"/>
    <property type="match status" value="2"/>
</dbReference>
<dbReference type="Gene3D" id="2.40.30.20">
    <property type="match status" value="2"/>
</dbReference>
<evidence type="ECO:0000256" key="11">
    <source>
        <dbReference type="PROSITE-ProRule" id="PRU00524"/>
    </source>
</evidence>
<evidence type="ECO:0000256" key="10">
    <source>
        <dbReference type="NCBIfam" id="TIGR00187"/>
    </source>
</evidence>
<dbReference type="PANTHER" id="PTHR21098:SF12">
    <property type="entry name" value="RIBOFLAVIN SYNTHASE"/>
    <property type="match status" value="1"/>
</dbReference>
<evidence type="ECO:0000259" key="12">
    <source>
        <dbReference type="PROSITE" id="PS51177"/>
    </source>
</evidence>
<reference evidence="13 14" key="1">
    <citation type="submission" date="2014-02" db="EMBL/GenBank/DDBJ databases">
        <title>Genome sequence of Paenibacillus darwinianus reveals adaptive mechanisms for survival in Antarctic soils.</title>
        <authorList>
            <person name="Dsouza M."/>
            <person name="Taylor M.W."/>
            <person name="Turner S.J."/>
            <person name="Aislabie J."/>
        </authorList>
    </citation>
    <scope>NUCLEOTIDE SEQUENCE [LARGE SCALE GENOMIC DNA]</scope>
    <source>
        <strain evidence="13 14">CE1</strain>
    </source>
</reference>
<dbReference type="InterPro" id="IPR026017">
    <property type="entry name" value="Lumazine-bd_dom"/>
</dbReference>
<dbReference type="AlphaFoldDB" id="A0A9W5W741"/>
<evidence type="ECO:0000256" key="6">
    <source>
        <dbReference type="ARBA" id="ARBA00013950"/>
    </source>
</evidence>
<feature type="repeat" description="Lumazine-binding" evidence="11">
    <location>
        <begin position="1"/>
        <end position="96"/>
    </location>
</feature>
<accession>A0A9W5W741</accession>
<organism evidence="13 14">
    <name type="scientific">Paenibacillus darwinianus</name>
    <dbReference type="NCBI Taxonomy" id="1380763"/>
    <lineage>
        <taxon>Bacteria</taxon>
        <taxon>Bacillati</taxon>
        <taxon>Bacillota</taxon>
        <taxon>Bacilli</taxon>
        <taxon>Bacillales</taxon>
        <taxon>Paenibacillaceae</taxon>
        <taxon>Paenibacillus</taxon>
    </lineage>
</organism>
<dbReference type="GO" id="GO:0004746">
    <property type="term" value="F:riboflavin synthase activity"/>
    <property type="evidence" value="ECO:0007669"/>
    <property type="project" value="UniProtKB-UniRule"/>
</dbReference>
<sequence length="223" mass="24299">MFTGLIEEIGKLRRVARQGEALVLEVEASLMLEEVKLGDSIAINGVCLTVTSFDRRSFKMDVTPQTFRHSTLKDLKPGDPVNLERAMAAGGRFGGHIVQGHADGTAVIVSRKQEENAVWFDFRLADSALMRYIVPHGSVTIDGISLTVARTNGETFGVSIIPHTLLQTALQYKQAGESVNVECDILGKYVEHLLRYGPRAAADKPAEEGVRLSAAFLSDNGFL</sequence>
<evidence type="ECO:0000256" key="1">
    <source>
        <dbReference type="ARBA" id="ARBA00000968"/>
    </source>
</evidence>
<evidence type="ECO:0000256" key="9">
    <source>
        <dbReference type="ARBA" id="ARBA00022737"/>
    </source>
</evidence>